<feature type="chain" id="PRO_5042097339" evidence="1">
    <location>
        <begin position="18"/>
        <end position="121"/>
    </location>
</feature>
<organism evidence="2 3">
    <name type="scientific">Cymbomonas tetramitiformis</name>
    <dbReference type="NCBI Taxonomy" id="36881"/>
    <lineage>
        <taxon>Eukaryota</taxon>
        <taxon>Viridiplantae</taxon>
        <taxon>Chlorophyta</taxon>
        <taxon>Pyramimonadophyceae</taxon>
        <taxon>Pyramimonadales</taxon>
        <taxon>Pyramimonadaceae</taxon>
        <taxon>Cymbomonas</taxon>
    </lineage>
</organism>
<gene>
    <name evidence="2" type="ORF">CYMTET_28045</name>
</gene>
<keyword evidence="1" id="KW-0732">Signal</keyword>
<feature type="signal peptide" evidence="1">
    <location>
        <begin position="1"/>
        <end position="17"/>
    </location>
</feature>
<keyword evidence="3" id="KW-1185">Reference proteome</keyword>
<dbReference type="EMBL" id="LGRX02015687">
    <property type="protein sequence ID" value="KAK3263134.1"/>
    <property type="molecule type" value="Genomic_DNA"/>
</dbReference>
<name>A0AAE0KWJ5_9CHLO</name>
<evidence type="ECO:0000313" key="2">
    <source>
        <dbReference type="EMBL" id="KAK3263134.1"/>
    </source>
</evidence>
<comment type="caution">
    <text evidence="2">The sequence shown here is derived from an EMBL/GenBank/DDBJ whole genome shotgun (WGS) entry which is preliminary data.</text>
</comment>
<protein>
    <submittedName>
        <fullName evidence="2">Uncharacterized protein</fullName>
    </submittedName>
</protein>
<dbReference type="AlphaFoldDB" id="A0AAE0KWJ5"/>
<sequence>MMVLFLLIPLLFRTASCERHLLQSPANRCVQVAVVTDDRGPEMQWSITGAASGEVYSVGLQSYNNSATYLDLVCSLDPTEEYSLQMSNPVDLDGWGGGFLIVLDEIRGRSCVSAKLLHLPL</sequence>
<evidence type="ECO:0000256" key="1">
    <source>
        <dbReference type="SAM" id="SignalP"/>
    </source>
</evidence>
<proteinExistence type="predicted"/>
<accession>A0AAE0KWJ5</accession>
<dbReference type="Proteomes" id="UP001190700">
    <property type="component" value="Unassembled WGS sequence"/>
</dbReference>
<evidence type="ECO:0000313" key="3">
    <source>
        <dbReference type="Proteomes" id="UP001190700"/>
    </source>
</evidence>
<reference evidence="2 3" key="1">
    <citation type="journal article" date="2015" name="Genome Biol. Evol.">
        <title>Comparative Genomics of a Bacterivorous Green Alga Reveals Evolutionary Causalities and Consequences of Phago-Mixotrophic Mode of Nutrition.</title>
        <authorList>
            <person name="Burns J.A."/>
            <person name="Paasch A."/>
            <person name="Narechania A."/>
            <person name="Kim E."/>
        </authorList>
    </citation>
    <scope>NUCLEOTIDE SEQUENCE [LARGE SCALE GENOMIC DNA]</scope>
    <source>
        <strain evidence="2 3">PLY_AMNH</strain>
    </source>
</reference>